<dbReference type="Proteomes" id="UP000541154">
    <property type="component" value="Unassembled WGS sequence"/>
</dbReference>
<reference evidence="1 2" key="1">
    <citation type="submission" date="2019-04" db="EMBL/GenBank/DDBJ databases">
        <title>Aspergillus burnettii sp. nov., novel species from soil in southeast Queensland.</title>
        <authorList>
            <person name="Gilchrist C.L.M."/>
            <person name="Pitt J.I."/>
            <person name="Lange L."/>
            <person name="Lacey H.J."/>
            <person name="Vuong D."/>
            <person name="Midgley D.J."/>
            <person name="Greenfield P."/>
            <person name="Bradbury M."/>
            <person name="Lacey E."/>
            <person name="Busk P.K."/>
            <person name="Pilgaard B."/>
            <person name="Chooi Y.H."/>
            <person name="Piggott A.M."/>
        </authorList>
    </citation>
    <scope>NUCLEOTIDE SEQUENCE [LARGE SCALE GENOMIC DNA]</scope>
    <source>
        <strain evidence="1 2">FRR 5400</strain>
    </source>
</reference>
<protein>
    <submittedName>
        <fullName evidence="1">Uncharacterized protein</fullName>
    </submittedName>
</protein>
<gene>
    <name evidence="1" type="ORF">ETB97_011994</name>
</gene>
<comment type="caution">
    <text evidence="1">The sequence shown here is derived from an EMBL/GenBank/DDBJ whole genome shotgun (WGS) entry which is preliminary data.</text>
</comment>
<organism evidence="1 2">
    <name type="scientific">Petromyces alliaceus</name>
    <name type="common">Aspergillus alliaceus</name>
    <dbReference type="NCBI Taxonomy" id="209559"/>
    <lineage>
        <taxon>Eukaryota</taxon>
        <taxon>Fungi</taxon>
        <taxon>Dikarya</taxon>
        <taxon>Ascomycota</taxon>
        <taxon>Pezizomycotina</taxon>
        <taxon>Eurotiomycetes</taxon>
        <taxon>Eurotiomycetidae</taxon>
        <taxon>Eurotiales</taxon>
        <taxon>Aspergillaceae</taxon>
        <taxon>Aspergillus</taxon>
        <taxon>Aspergillus subgen. Circumdati</taxon>
    </lineage>
</organism>
<accession>A0A8H6AFK8</accession>
<evidence type="ECO:0000313" key="1">
    <source>
        <dbReference type="EMBL" id="KAF5866442.1"/>
    </source>
</evidence>
<dbReference type="EMBL" id="SPNV01000008">
    <property type="protein sequence ID" value="KAF5866442.1"/>
    <property type="molecule type" value="Genomic_DNA"/>
</dbReference>
<dbReference type="AlphaFoldDB" id="A0A8H6AFK8"/>
<keyword evidence="2" id="KW-1185">Reference proteome</keyword>
<evidence type="ECO:0000313" key="2">
    <source>
        <dbReference type="Proteomes" id="UP000541154"/>
    </source>
</evidence>
<sequence>MFPVPLQSACARSMTAFAMDTGLLDSHTDFGINAPPKNRIEYRRLTTCSPIYGVDFGTDREEAGLGADIVVGNDKGLALAQTASEAIEILRELRQLREQRENPNRYEKIARERFLLTYKRDKLHNASDNECRMIERANIKVHGGDALADAELYDDYGRRDYTPKFEKLLQKFLEKIEAAK</sequence>
<proteinExistence type="predicted"/>
<name>A0A8H6AFK8_PETAA</name>